<evidence type="ECO:0000313" key="2">
    <source>
        <dbReference type="Proteomes" id="UP000245977"/>
    </source>
</evidence>
<proteinExistence type="predicted"/>
<dbReference type="RefSeq" id="WP_065995197.1">
    <property type="nucleotide sequence ID" value="NZ_CP029397.2"/>
</dbReference>
<dbReference type="EMBL" id="CP029397">
    <property type="protein sequence ID" value="AWL30406.1"/>
    <property type="molecule type" value="Genomic_DNA"/>
</dbReference>
<gene>
    <name evidence="1" type="ORF">DJ533_18530</name>
</gene>
<dbReference type="PANTHER" id="PTHR39166">
    <property type="entry name" value="BLL1166 PROTEIN"/>
    <property type="match status" value="1"/>
</dbReference>
<protein>
    <submittedName>
        <fullName evidence="1">Nucleotidyltransferase family protein</fullName>
    </submittedName>
</protein>
<dbReference type="KEGG" id="adv:DJ533_18530"/>
<dbReference type="InterPro" id="IPR009267">
    <property type="entry name" value="NTP_transf_6"/>
</dbReference>
<keyword evidence="2" id="KW-1185">Reference proteome</keyword>
<organism evidence="1 2">
    <name type="scientific">Acinetobacter defluvii</name>
    <dbReference type="NCBI Taxonomy" id="1871111"/>
    <lineage>
        <taxon>Bacteria</taxon>
        <taxon>Pseudomonadati</taxon>
        <taxon>Pseudomonadota</taxon>
        <taxon>Gammaproteobacteria</taxon>
        <taxon>Moraxellales</taxon>
        <taxon>Moraxellaceae</taxon>
        <taxon>Acinetobacter</taxon>
    </lineage>
</organism>
<dbReference type="AlphaFoldDB" id="A0A2S2FHG8"/>
<dbReference type="GO" id="GO:0016740">
    <property type="term" value="F:transferase activity"/>
    <property type="evidence" value="ECO:0007669"/>
    <property type="project" value="UniProtKB-KW"/>
</dbReference>
<sequence length="190" mass="22675">MCETNFYQELKQIVFAKQALIQRLIYLKQIYAEAYLSAGVIRNLVWSSLHQQQYQIENTEIDVIFFDENEQNQHITQEIYEKLTQKFPENDWDVVNQALVHTWYTTEKNQAISAYLSLYEALSTWPETATAIAVRLIEHDEMEIIAPFGLSDLFGLKLRWNDRLVSRDVFIQRLHSKRFLQRWEKLQIVD</sequence>
<dbReference type="Proteomes" id="UP000245977">
    <property type="component" value="Chromosome"/>
</dbReference>
<name>A0A2S2FHG8_9GAMM</name>
<dbReference type="PANTHER" id="PTHR39166:SF1">
    <property type="entry name" value="BLL1166 PROTEIN"/>
    <property type="match status" value="1"/>
</dbReference>
<reference evidence="1" key="1">
    <citation type="submission" date="2019-08" db="EMBL/GenBank/DDBJ databases">
        <title>The complete genome of Acinetobacter defluvii strain WCHAD010030.</title>
        <authorList>
            <person name="Hu Y."/>
            <person name="Qin J."/>
            <person name="Feng Y."/>
            <person name="Zong Z."/>
        </authorList>
    </citation>
    <scope>NUCLEOTIDE SEQUENCE</scope>
    <source>
        <strain evidence="1">WCHA30</strain>
    </source>
</reference>
<evidence type="ECO:0000313" key="1">
    <source>
        <dbReference type="EMBL" id="AWL30406.1"/>
    </source>
</evidence>
<dbReference type="OrthoDB" id="9805247at2"/>
<dbReference type="STRING" id="1871111.GCA_001704615_01730"/>
<dbReference type="Pfam" id="PF06042">
    <property type="entry name" value="NTP_transf_6"/>
    <property type="match status" value="1"/>
</dbReference>
<accession>A0A2S2FHG8</accession>